<dbReference type="GO" id="GO:0008986">
    <property type="term" value="F:pyruvate, water dikinase activity"/>
    <property type="evidence" value="ECO:0007669"/>
    <property type="project" value="UniProtKB-EC"/>
</dbReference>
<keyword evidence="4 10" id="KW-0812">Transmembrane</keyword>
<evidence type="ECO:0000256" key="1">
    <source>
        <dbReference type="ARBA" id="ARBA00022475"/>
    </source>
</evidence>
<organism evidence="13 14">
    <name type="scientific">Nostoc punctiforme (strain ATCC 29133 / PCC 73102)</name>
    <dbReference type="NCBI Taxonomy" id="63737"/>
    <lineage>
        <taxon>Bacteria</taxon>
        <taxon>Bacillati</taxon>
        <taxon>Cyanobacteriota</taxon>
        <taxon>Cyanophyceae</taxon>
        <taxon>Nostocales</taxon>
        <taxon>Nostocaceae</taxon>
        <taxon>Nostoc</taxon>
    </lineage>
</organism>
<evidence type="ECO:0000256" key="10">
    <source>
        <dbReference type="SAM" id="Phobius"/>
    </source>
</evidence>
<keyword evidence="3 13" id="KW-0808">Transferase</keyword>
<reference evidence="14" key="1">
    <citation type="submission" date="2008-04" db="EMBL/GenBank/DDBJ databases">
        <title>Complete sequence of chromosome of Nostoc punctiforme ATCC 29133.</title>
        <authorList>
            <consortium name="US DOE Joint Genome Institute"/>
            <person name="Copeland A."/>
            <person name="Lucas S."/>
            <person name="Lapidus A."/>
            <person name="Glavina del Rio T."/>
            <person name="Dalin E."/>
            <person name="Tice H."/>
            <person name="Pitluck S."/>
            <person name="Chain P."/>
            <person name="Malfatti S."/>
            <person name="Shin M."/>
            <person name="Vergez L."/>
            <person name="Schmutz J."/>
            <person name="Larimer F."/>
            <person name="Land M."/>
            <person name="Hauser L."/>
            <person name="Kyrpides N."/>
            <person name="Kim E."/>
            <person name="Meeks J.C."/>
            <person name="Elhai J."/>
            <person name="Campbell E.L."/>
            <person name="Thiel T."/>
            <person name="Longmire J."/>
            <person name="Potts M."/>
            <person name="Atlas R."/>
        </authorList>
    </citation>
    <scope>NUCLEOTIDE SEQUENCE [LARGE SCALE GENOMIC DNA]</scope>
    <source>
        <strain evidence="14">ATCC 29133 / PCC 73102</strain>
    </source>
</reference>
<proteinExistence type="predicted"/>
<dbReference type="SMART" id="SM01207">
    <property type="entry name" value="G3P_acyltransf"/>
    <property type="match status" value="1"/>
</dbReference>
<evidence type="ECO:0000256" key="7">
    <source>
        <dbReference type="ARBA" id="ARBA00023136"/>
    </source>
</evidence>
<keyword evidence="13" id="KW-0418">Kinase</keyword>
<dbReference type="Pfam" id="PF00391">
    <property type="entry name" value="PEP-utilizers"/>
    <property type="match status" value="1"/>
</dbReference>
<dbReference type="AlphaFoldDB" id="B2IYD8"/>
<dbReference type="PhylomeDB" id="B2IYD8"/>
<dbReference type="Proteomes" id="UP000001191">
    <property type="component" value="Chromosome"/>
</dbReference>
<feature type="domain" description="PEP-utilising enzyme mobile" evidence="11">
    <location>
        <begin position="890"/>
        <end position="960"/>
    </location>
</feature>
<dbReference type="EC" id="2.7.9.2" evidence="13"/>
<dbReference type="PANTHER" id="PTHR43615:SF1">
    <property type="entry name" value="PPDK_N DOMAIN-CONTAINING PROTEIN"/>
    <property type="match status" value="1"/>
</dbReference>
<keyword evidence="13" id="KW-0670">Pyruvate</keyword>
<feature type="transmembrane region" description="Helical" evidence="10">
    <location>
        <begin position="109"/>
        <end position="134"/>
    </location>
</feature>
<dbReference type="InterPro" id="IPR003811">
    <property type="entry name" value="G3P_acylTferase_PlsY"/>
</dbReference>
<keyword evidence="5 10" id="KW-1133">Transmembrane helix</keyword>
<dbReference type="InterPro" id="IPR008279">
    <property type="entry name" value="PEP-util_enz_mobile_dom"/>
</dbReference>
<keyword evidence="7 10" id="KW-0472">Membrane</keyword>
<dbReference type="STRING" id="63737.Npun_F1309"/>
<dbReference type="Pfam" id="PF02660">
    <property type="entry name" value="G3P_acyltransf"/>
    <property type="match status" value="1"/>
</dbReference>
<dbReference type="Gene3D" id="3.30.1490.20">
    <property type="entry name" value="ATP-grasp fold, A domain"/>
    <property type="match status" value="1"/>
</dbReference>
<evidence type="ECO:0000313" key="13">
    <source>
        <dbReference type="EMBL" id="ACC80025.1"/>
    </source>
</evidence>
<dbReference type="SUPFAM" id="SSF56059">
    <property type="entry name" value="Glutathione synthetase ATP-binding domain-like"/>
    <property type="match status" value="1"/>
</dbReference>
<dbReference type="OrthoDB" id="9765468at2"/>
<dbReference type="Gene3D" id="3.30.470.20">
    <property type="entry name" value="ATP-grasp fold, B domain"/>
    <property type="match status" value="2"/>
</dbReference>
<keyword evidence="2" id="KW-0444">Lipid biosynthesis</keyword>
<dbReference type="RefSeq" id="WP_012408046.1">
    <property type="nucleotide sequence ID" value="NC_010628.1"/>
</dbReference>
<accession>B2IYD8</accession>
<dbReference type="KEGG" id="npu:Npun_F1309"/>
<feature type="transmembrane region" description="Helical" evidence="10">
    <location>
        <begin position="6"/>
        <end position="31"/>
    </location>
</feature>
<keyword evidence="9" id="KW-1208">Phospholipid metabolism</keyword>
<evidence type="ECO:0000256" key="6">
    <source>
        <dbReference type="ARBA" id="ARBA00023098"/>
    </source>
</evidence>
<dbReference type="EMBL" id="CP001037">
    <property type="protein sequence ID" value="ACC80025.1"/>
    <property type="molecule type" value="Genomic_DNA"/>
</dbReference>
<evidence type="ECO:0000256" key="8">
    <source>
        <dbReference type="ARBA" id="ARBA00023209"/>
    </source>
</evidence>
<name>B2IYD8_NOSP7</name>
<evidence type="ECO:0000256" key="4">
    <source>
        <dbReference type="ARBA" id="ARBA00022692"/>
    </source>
</evidence>
<feature type="domain" description="Pyruvate phosphate dikinase AMP/ATP-binding" evidence="12">
    <location>
        <begin position="268"/>
        <end position="452"/>
    </location>
</feature>
<dbReference type="eggNOG" id="COG0344">
    <property type="taxonomic scope" value="Bacteria"/>
</dbReference>
<feature type="transmembrane region" description="Helical" evidence="10">
    <location>
        <begin position="43"/>
        <end position="62"/>
    </location>
</feature>
<gene>
    <name evidence="13" type="ordered locus">Npun_F1309</name>
</gene>
<dbReference type="HOGENOM" id="CLU_005950_0_0_3"/>
<dbReference type="InterPro" id="IPR051549">
    <property type="entry name" value="PEP_Utilizing_Enz"/>
</dbReference>
<dbReference type="eggNOG" id="COG3848">
    <property type="taxonomic scope" value="Bacteria"/>
</dbReference>
<dbReference type="PANTHER" id="PTHR43615">
    <property type="entry name" value="PHOSPHOENOLPYRUVATE SYNTHASE-RELATED"/>
    <property type="match status" value="1"/>
</dbReference>
<dbReference type="InterPro" id="IPR002192">
    <property type="entry name" value="PPDK_AMP/ATP-bd"/>
</dbReference>
<dbReference type="Pfam" id="PF01326">
    <property type="entry name" value="PPDK_N"/>
    <property type="match status" value="1"/>
</dbReference>
<keyword evidence="1" id="KW-1003">Cell membrane</keyword>
<keyword evidence="6" id="KW-0443">Lipid metabolism</keyword>
<dbReference type="EnsemblBacteria" id="ACC80025">
    <property type="protein sequence ID" value="ACC80025"/>
    <property type="gene ID" value="Npun_F1309"/>
</dbReference>
<evidence type="ECO:0000313" key="14">
    <source>
        <dbReference type="Proteomes" id="UP000001191"/>
    </source>
</evidence>
<evidence type="ECO:0000256" key="5">
    <source>
        <dbReference type="ARBA" id="ARBA00022989"/>
    </source>
</evidence>
<dbReference type="GO" id="GO:0005524">
    <property type="term" value="F:ATP binding"/>
    <property type="evidence" value="ECO:0007669"/>
    <property type="project" value="InterPro"/>
</dbReference>
<feature type="transmembrane region" description="Helical" evidence="10">
    <location>
        <begin position="140"/>
        <end position="158"/>
    </location>
</feature>
<evidence type="ECO:0000259" key="12">
    <source>
        <dbReference type="Pfam" id="PF01326"/>
    </source>
</evidence>
<dbReference type="GO" id="GO:0008654">
    <property type="term" value="P:phospholipid biosynthetic process"/>
    <property type="evidence" value="ECO:0007669"/>
    <property type="project" value="UniProtKB-KW"/>
</dbReference>
<keyword evidence="8" id="KW-0594">Phospholipid biosynthesis</keyword>
<dbReference type="InterPro" id="IPR013815">
    <property type="entry name" value="ATP_grasp_subdomain_1"/>
</dbReference>
<protein>
    <submittedName>
        <fullName evidence="13">Pyruvate phosphate dikinase, PEP/pyruvate-binding</fullName>
        <ecNumber evidence="13">2.7.9.2</ecNumber>
    </submittedName>
</protein>
<evidence type="ECO:0000256" key="3">
    <source>
        <dbReference type="ARBA" id="ARBA00022679"/>
    </source>
</evidence>
<reference evidence="13 14" key="2">
    <citation type="journal article" date="2013" name="Plant Physiol.">
        <title>A Nostoc punctiforme Sugar Transporter Necessary to Establish a Cyanobacterium-Plant Symbiosis.</title>
        <authorList>
            <person name="Ekman M."/>
            <person name="Picossi S."/>
            <person name="Campbell E.L."/>
            <person name="Meeks J.C."/>
            <person name="Flores E."/>
        </authorList>
    </citation>
    <scope>NUCLEOTIDE SEQUENCE [LARGE SCALE GENOMIC DNA]</scope>
    <source>
        <strain evidence="14">ATCC 29133 / PCC 73102</strain>
    </source>
</reference>
<dbReference type="eggNOG" id="COG0574">
    <property type="taxonomic scope" value="Bacteria"/>
</dbReference>
<dbReference type="GO" id="GO:0005886">
    <property type="term" value="C:plasma membrane"/>
    <property type="evidence" value="ECO:0007669"/>
    <property type="project" value="InterPro"/>
</dbReference>
<feature type="transmembrane region" description="Helical" evidence="10">
    <location>
        <begin position="82"/>
        <end position="100"/>
    </location>
</feature>
<dbReference type="SUPFAM" id="SSF52009">
    <property type="entry name" value="Phosphohistidine domain"/>
    <property type="match status" value="1"/>
</dbReference>
<evidence type="ECO:0000259" key="11">
    <source>
        <dbReference type="Pfam" id="PF00391"/>
    </source>
</evidence>
<evidence type="ECO:0000256" key="9">
    <source>
        <dbReference type="ARBA" id="ARBA00023264"/>
    </source>
</evidence>
<sequence>MFEPWGVLVILIICPLLGGLPLIAWIAYALTGKQLSQVGTRNISVSAAFYHGGKFVGILAVLSEAFKGIAAVFLTRLFFPEGSFWELIALIALVIGRYWIGRGAGTTNVVWGFVVHDPLVAIFVSFFAGISFTILQSKQAVKYGVLLLFPLFVAILHLSDIPRMLAAVALAGLMAWIYAKIPDDMNLPAQEAQTESQAMLEFLRGDVYNGLRQRAMVSLDEELDAAIVGEKAATLSQIKRWGYPVPKGWVLAPIDDPKVLTEFLQPSELSPLVVRSSAIGEDSEHSSAAGQYETVLNVTSPEALQQAIAQVQASYNHPSAVQYRRDRGLNDTAMAVLIQQQVQSVYSGVAFSRDPITQQGDAIIIEALPGSPTQIVSGKVTPEQYRAFVVETEKSSSVQLEGEGRVPQALIKQVAYLAYRLEKRYHGTPQDIEWSYDGQTLWVLQSRPITTLLPIWTRKIAAEVIPGVIHPLTWSINRPLTCGVWGEFFTIVLGDRALGLDFNETATLHYSRAYFNASLLGNIFLRMGLPPESLEFLTRGAKLSKPSLQSTWENLPGLGKLLKRELNLEKDFKQDYHQRFIPGLSQLAQENVDNLEPAKLLIRIDFILELLRHGTYYSILAPLSAALRQAIFRVKDGQIDNSVTPEVAALRSLSAIATDAKQVLLEFEPQQVFEQLKQTPEGEKILQEFDELLQDYGYLSEVGTDISVPTWRENPQMIKQMFVQLMQGNEPRSGAKDAINSIFAGKRKRSFVQRRVDIKGRVTEVYSRLLAELRWSFVALEKIWLKSGLLQKAGDIFFLNFDEVRRLVVGDDFRLIEELDKLVESRRSQFVQDSEIIQVPLLVYGNTPPHPLAPSALYSDQILQGIGASHGQAEGRVKVLRNLQDVPEIDRDTILVVPYTDSGWAPLLLRAGGLIAEVGGRLSHGAIVAREYGIPAVMDVRGATWLLQDGQRVRIDGSRGIVELSNDLRPE</sequence>
<dbReference type="InterPro" id="IPR036637">
    <property type="entry name" value="Phosphohistidine_dom_sf"/>
</dbReference>
<dbReference type="Gene3D" id="3.50.30.10">
    <property type="entry name" value="Phosphohistidine domain"/>
    <property type="match status" value="1"/>
</dbReference>
<keyword evidence="14" id="KW-1185">Reference proteome</keyword>
<dbReference type="GO" id="GO:0043772">
    <property type="term" value="F:acyl-phosphate glycerol-3-phosphate acyltransferase activity"/>
    <property type="evidence" value="ECO:0007669"/>
    <property type="project" value="InterPro"/>
</dbReference>
<evidence type="ECO:0000256" key="2">
    <source>
        <dbReference type="ARBA" id="ARBA00022516"/>
    </source>
</evidence>